<name>A0ACC6V1U6_9CREN</name>
<proteinExistence type="predicted"/>
<dbReference type="EMBL" id="JZWT02000019">
    <property type="protein sequence ID" value="MFB6491027.1"/>
    <property type="molecule type" value="Genomic_DNA"/>
</dbReference>
<evidence type="ECO:0000313" key="2">
    <source>
        <dbReference type="Proteomes" id="UP000033636"/>
    </source>
</evidence>
<gene>
    <name evidence="1" type="ORF">TU35_007280</name>
</gene>
<protein>
    <submittedName>
        <fullName evidence="1">NAD(P)/FAD-dependent oxidoreductase</fullName>
    </submittedName>
</protein>
<sequence length="321" mass="35369">MVEVVIAGGGVSGLYFAYRLLSAVPDVKATVVDPKPYHEFLIGVPMAFGGLVEFDQLKFPFSSMGRIRHVQSEVVEVAEDGGFKLADGSVLRGDYNVLAVGSVRLGPETYFTVDGAKALYEKVKSAKAVRFIVDETYPVIGFQEIAIAVKSLWRSKEVSIHMVYVHPDYRWLFELHSHLFREFGIPITDEPPASYSPGELLVTVPSTVLHPLARGLALGPLFETQYPNTYLIGESSLIKLRLPPLGWGAIWQASLLASAIASEIRGGYAEVEADEWTALNDPDRFKQYFTLRMSKGIPLVALRGLYELWRSKVVGTLSGSA</sequence>
<dbReference type="Proteomes" id="UP000033636">
    <property type="component" value="Unassembled WGS sequence"/>
</dbReference>
<comment type="caution">
    <text evidence="1">The sequence shown here is derived from an EMBL/GenBank/DDBJ whole genome shotgun (WGS) entry which is preliminary data.</text>
</comment>
<reference evidence="1" key="1">
    <citation type="submission" date="2024-07" db="EMBL/GenBank/DDBJ databases">
        <title>Metagenome and Metagenome-Assembled Genomes of Archaea from a hot spring from the geothermal field of Los Azufres, Mexico.</title>
        <authorList>
            <person name="Marin-Paredes R."/>
            <person name="Martinez-Romero E."/>
            <person name="Servin-Garciduenas L.E."/>
        </authorList>
    </citation>
    <scope>NUCLEOTIDE SEQUENCE</scope>
</reference>
<organism evidence="1 2">
    <name type="scientific">Thermoproteus sp. AZ2</name>
    <dbReference type="NCBI Taxonomy" id="1609232"/>
    <lineage>
        <taxon>Archaea</taxon>
        <taxon>Thermoproteota</taxon>
        <taxon>Thermoprotei</taxon>
        <taxon>Thermoproteales</taxon>
        <taxon>Thermoproteaceae</taxon>
        <taxon>Thermoproteus</taxon>
    </lineage>
</organism>
<accession>A0ACC6V1U6</accession>
<evidence type="ECO:0000313" key="1">
    <source>
        <dbReference type="EMBL" id="MFB6491027.1"/>
    </source>
</evidence>